<feature type="domain" description="Tr-type G" evidence="4">
    <location>
        <begin position="59"/>
        <end position="321"/>
    </location>
</feature>
<keyword evidence="6" id="KW-1185">Reference proteome</keyword>
<evidence type="ECO:0000256" key="2">
    <source>
        <dbReference type="ARBA" id="ARBA00023134"/>
    </source>
</evidence>
<protein>
    <submittedName>
        <fullName evidence="5">Elongation factor G</fullName>
    </submittedName>
</protein>
<keyword evidence="1" id="KW-0547">Nucleotide-binding</keyword>
<dbReference type="SMART" id="SM00838">
    <property type="entry name" value="EFG_C"/>
    <property type="match status" value="1"/>
</dbReference>
<dbReference type="NCBIfam" id="TIGR00231">
    <property type="entry name" value="small_GTP"/>
    <property type="match status" value="1"/>
</dbReference>
<dbReference type="InterPro" id="IPR005225">
    <property type="entry name" value="Small_GTP-bd"/>
</dbReference>
<dbReference type="SUPFAM" id="SSF50447">
    <property type="entry name" value="Translation proteins"/>
    <property type="match status" value="1"/>
</dbReference>
<dbReference type="InterPro" id="IPR009022">
    <property type="entry name" value="EFG_III"/>
</dbReference>
<dbReference type="CDD" id="cd16262">
    <property type="entry name" value="EFG_III"/>
    <property type="match status" value="1"/>
</dbReference>
<dbReference type="Gene3D" id="3.30.70.870">
    <property type="entry name" value="Elongation Factor G (Translational Gtpase), domain 3"/>
    <property type="match status" value="1"/>
</dbReference>
<dbReference type="SMART" id="SM00889">
    <property type="entry name" value="EFG_IV"/>
    <property type="match status" value="1"/>
</dbReference>
<name>A0ABP9X964_9DEIO</name>
<dbReference type="InterPro" id="IPR035649">
    <property type="entry name" value="EFG_V"/>
</dbReference>
<evidence type="ECO:0000313" key="5">
    <source>
        <dbReference type="EMBL" id="GAA5531929.1"/>
    </source>
</evidence>
<dbReference type="EMBL" id="BAABRV010000001">
    <property type="protein sequence ID" value="GAA5531929.1"/>
    <property type="molecule type" value="Genomic_DNA"/>
</dbReference>
<dbReference type="PANTHER" id="PTHR43261">
    <property type="entry name" value="TRANSLATION ELONGATION FACTOR G-RELATED"/>
    <property type="match status" value="1"/>
</dbReference>
<dbReference type="PANTHER" id="PTHR43261:SF6">
    <property type="entry name" value="ELONGATION FACTOR G-LIKE PROTEIN"/>
    <property type="match status" value="1"/>
</dbReference>
<dbReference type="Gene3D" id="3.30.230.10">
    <property type="match status" value="1"/>
</dbReference>
<dbReference type="CDD" id="cd04088">
    <property type="entry name" value="EFG_mtEFG_II"/>
    <property type="match status" value="1"/>
</dbReference>
<dbReference type="InterPro" id="IPR000640">
    <property type="entry name" value="EFG_V-like"/>
</dbReference>
<keyword evidence="5" id="KW-0251">Elongation factor</keyword>
<proteinExistence type="predicted"/>
<dbReference type="Gene3D" id="3.40.50.300">
    <property type="entry name" value="P-loop containing nucleotide triphosphate hydrolases"/>
    <property type="match status" value="1"/>
</dbReference>
<dbReference type="InterPro" id="IPR035647">
    <property type="entry name" value="EFG_III/V"/>
</dbReference>
<evidence type="ECO:0000259" key="4">
    <source>
        <dbReference type="PROSITE" id="PS51722"/>
    </source>
</evidence>
<dbReference type="InterPro" id="IPR000795">
    <property type="entry name" value="T_Tr_GTP-bd_dom"/>
</dbReference>
<dbReference type="SUPFAM" id="SSF54211">
    <property type="entry name" value="Ribosomal protein S5 domain 2-like"/>
    <property type="match status" value="1"/>
</dbReference>
<dbReference type="CDD" id="cd04170">
    <property type="entry name" value="EF-G_bact"/>
    <property type="match status" value="1"/>
</dbReference>
<evidence type="ECO:0000256" key="3">
    <source>
        <dbReference type="SAM" id="MobiDB-lite"/>
    </source>
</evidence>
<dbReference type="Pfam" id="PF00009">
    <property type="entry name" value="GTP_EFTU"/>
    <property type="match status" value="1"/>
</dbReference>
<dbReference type="InterPro" id="IPR027417">
    <property type="entry name" value="P-loop_NTPase"/>
</dbReference>
<dbReference type="InterPro" id="IPR014721">
    <property type="entry name" value="Ribsml_uS5_D2-typ_fold_subgr"/>
</dbReference>
<evidence type="ECO:0000313" key="6">
    <source>
        <dbReference type="Proteomes" id="UP001404956"/>
    </source>
</evidence>
<dbReference type="InterPro" id="IPR047872">
    <property type="entry name" value="EFG_IV"/>
</dbReference>
<gene>
    <name evidence="5" type="primary">fusA_1</name>
    <name evidence="5" type="ORF">Dalu01_00306</name>
</gene>
<dbReference type="InterPro" id="IPR053905">
    <property type="entry name" value="EF-G-like_DII"/>
</dbReference>
<dbReference type="InterPro" id="IPR005517">
    <property type="entry name" value="Transl_elong_EFG/EF2_IV"/>
</dbReference>
<dbReference type="Pfam" id="PF00679">
    <property type="entry name" value="EFG_C"/>
    <property type="match status" value="1"/>
</dbReference>
<feature type="region of interest" description="Disordered" evidence="3">
    <location>
        <begin position="518"/>
        <end position="541"/>
    </location>
</feature>
<keyword evidence="5" id="KW-0648">Protein biosynthesis</keyword>
<dbReference type="Pfam" id="PF14492">
    <property type="entry name" value="EFG_III"/>
    <property type="match status" value="1"/>
</dbReference>
<dbReference type="InterPro" id="IPR041095">
    <property type="entry name" value="EFG_II"/>
</dbReference>
<comment type="caution">
    <text evidence="5">The sequence shown here is derived from an EMBL/GenBank/DDBJ whole genome shotgun (WGS) entry which is preliminary data.</text>
</comment>
<evidence type="ECO:0000256" key="1">
    <source>
        <dbReference type="ARBA" id="ARBA00022741"/>
    </source>
</evidence>
<sequence>MKRLVPARRACTAWRPPGCKLLAPSIAPARAVAVRLPSSFLASLLWKGSGDLFVQPENAPVRIVSVAAHSGAGKTTLAEALLVASGALPRAGRVEDGTTQSDHTEAEKQHGFSITTGVLRLNRDGTDITLLDTPGYADFVREIRGGIRAADSALIVVSAVSGVEVGTERVWATADRFEMPRVVVIGKMDRERANFYAVLADIRTSLKGPVAAAFLPMGEGPGFRGVVDVLAANPEEVPGELRAALREAREGLVDTIVETDDDLMNRYLEGEEIGTDELRAAFLRAVHAGSLYPVIPVSAETGVGIPELLNLMVEGLRSAPERGMLTGLDGQTREPTPDAPASARIWRVSVDPFVGKLAYIRVWSGTIRPGDTLRNTTRGVDVKPAHLYVVSGKDLTEVPELRAGMIGVLTKIPELHTGDTLADPAHPIEYDPLVLPDPAHTVALFPKTRQDEDRLSAAVARLLDEDPTLHFTREAQTGELLLSGMGDMHTTIAVEKLAALGVNVETGVPQIPYRETIRTSSQAQGKHKKQSGGHGQYGDCHLRLDPGEGTAFRSEVVGGAIPGKYLPSIEKGVGDAMQKGPLAGYPMQDVHVAVTHGSYHDVDSSDLAFRTAGALAFRNAVEGARPVLLEPVMLLKVRAPASFTGDLISDLQTRRARVQGMDPEGTVITVTAVVPQSELQTYSADLRSLTGDRGAFSVKPYGYQDLPEHLAKKVIEARKAAANA</sequence>
<dbReference type="NCBIfam" id="NF009381">
    <property type="entry name" value="PRK12740.1-5"/>
    <property type="match status" value="1"/>
</dbReference>
<dbReference type="Gene3D" id="3.30.70.240">
    <property type="match status" value="1"/>
</dbReference>
<dbReference type="InterPro" id="IPR009000">
    <property type="entry name" value="Transl_B-barrel_sf"/>
</dbReference>
<dbReference type="GO" id="GO:0003746">
    <property type="term" value="F:translation elongation factor activity"/>
    <property type="evidence" value="ECO:0007669"/>
    <property type="project" value="UniProtKB-KW"/>
</dbReference>
<dbReference type="Pfam" id="PF22042">
    <property type="entry name" value="EF-G_D2"/>
    <property type="match status" value="1"/>
</dbReference>
<dbReference type="PROSITE" id="PS51722">
    <property type="entry name" value="G_TR_2"/>
    <property type="match status" value="1"/>
</dbReference>
<dbReference type="InterPro" id="IPR020568">
    <property type="entry name" value="Ribosomal_Su5_D2-typ_SF"/>
</dbReference>
<dbReference type="CDD" id="cd03713">
    <property type="entry name" value="EFG_mtEFG_C"/>
    <property type="match status" value="1"/>
</dbReference>
<dbReference type="Gene3D" id="2.40.30.10">
    <property type="entry name" value="Translation factors"/>
    <property type="match status" value="1"/>
</dbReference>
<organism evidence="5 6">
    <name type="scientific">Deinococcus aluminii</name>
    <dbReference type="NCBI Taxonomy" id="1656885"/>
    <lineage>
        <taxon>Bacteria</taxon>
        <taxon>Thermotogati</taxon>
        <taxon>Deinococcota</taxon>
        <taxon>Deinococci</taxon>
        <taxon>Deinococcales</taxon>
        <taxon>Deinococcaceae</taxon>
        <taxon>Deinococcus</taxon>
    </lineage>
</organism>
<dbReference type="CDD" id="cd01434">
    <property type="entry name" value="EFG_mtEFG1_IV"/>
    <property type="match status" value="1"/>
</dbReference>
<dbReference type="Pfam" id="PF03764">
    <property type="entry name" value="EFG_IV"/>
    <property type="match status" value="1"/>
</dbReference>
<dbReference type="PRINTS" id="PR00315">
    <property type="entry name" value="ELONGATNFCT"/>
</dbReference>
<dbReference type="Proteomes" id="UP001404956">
    <property type="component" value="Unassembled WGS sequence"/>
</dbReference>
<keyword evidence="2" id="KW-0342">GTP-binding</keyword>
<reference evidence="5 6" key="1">
    <citation type="submission" date="2024-02" db="EMBL/GenBank/DDBJ databases">
        <title>Deinococcus aluminii NBRC 112889.</title>
        <authorList>
            <person name="Ichikawa N."/>
            <person name="Katano-Makiyama Y."/>
            <person name="Hidaka K."/>
        </authorList>
    </citation>
    <scope>NUCLEOTIDE SEQUENCE [LARGE SCALE GENOMIC DNA]</scope>
    <source>
        <strain evidence="5 6">NBRC 112889</strain>
    </source>
</reference>
<accession>A0ABP9X964</accession>
<dbReference type="SUPFAM" id="SSF52540">
    <property type="entry name" value="P-loop containing nucleoside triphosphate hydrolases"/>
    <property type="match status" value="1"/>
</dbReference>
<dbReference type="SUPFAM" id="SSF54980">
    <property type="entry name" value="EF-G C-terminal domain-like"/>
    <property type="match status" value="2"/>
</dbReference>